<accession>A0A2W5AZJ1</accession>
<feature type="compositionally biased region" description="Basic and acidic residues" evidence="1">
    <location>
        <begin position="150"/>
        <end position="159"/>
    </location>
</feature>
<feature type="region of interest" description="Disordered" evidence="1">
    <location>
        <begin position="150"/>
        <end position="189"/>
    </location>
</feature>
<gene>
    <name evidence="2" type="ORF">DI609_07360</name>
</gene>
<evidence type="ECO:0000256" key="1">
    <source>
        <dbReference type="SAM" id="MobiDB-lite"/>
    </source>
</evidence>
<name>A0A2W5AZJ1_9CORY</name>
<comment type="caution">
    <text evidence="2">The sequence shown here is derived from an EMBL/GenBank/DDBJ whole genome shotgun (WGS) entry which is preliminary data.</text>
</comment>
<reference evidence="2 3" key="1">
    <citation type="submission" date="2017-11" db="EMBL/GenBank/DDBJ databases">
        <title>Infants hospitalized years apart are colonized by the same room-sourced microbial strains.</title>
        <authorList>
            <person name="Brooks B."/>
            <person name="Olm M.R."/>
            <person name="Firek B.A."/>
            <person name="Baker R."/>
            <person name="Thomas B.C."/>
            <person name="Morowitz M.J."/>
            <person name="Banfield J.F."/>
        </authorList>
    </citation>
    <scope>NUCLEOTIDE SEQUENCE [LARGE SCALE GENOMIC DNA]</scope>
    <source>
        <strain evidence="2">S2_012_000_R3_87</strain>
    </source>
</reference>
<organism evidence="2 3">
    <name type="scientific">Corynebacterium urealyticum</name>
    <dbReference type="NCBI Taxonomy" id="43771"/>
    <lineage>
        <taxon>Bacteria</taxon>
        <taxon>Bacillati</taxon>
        <taxon>Actinomycetota</taxon>
        <taxon>Actinomycetes</taxon>
        <taxon>Mycobacteriales</taxon>
        <taxon>Corynebacteriaceae</taxon>
        <taxon>Corynebacterium</taxon>
    </lineage>
</organism>
<dbReference type="EMBL" id="QFNY01000163">
    <property type="protein sequence ID" value="PZO99924.1"/>
    <property type="molecule type" value="Genomic_DNA"/>
</dbReference>
<dbReference type="Proteomes" id="UP000249451">
    <property type="component" value="Unassembled WGS sequence"/>
</dbReference>
<feature type="compositionally biased region" description="Acidic residues" evidence="1">
    <location>
        <begin position="36"/>
        <end position="45"/>
    </location>
</feature>
<proteinExistence type="predicted"/>
<sequence>MFKTYPIWLRAIEGTESGGSAGSSEESEKGTGAEGDGQESGDSEQVDWKARYEQAQKDAEQAQQDAEKWKAHSRKWEDRAKAKNDTDGDNDDIRARLAEVEQNLKEARAENERVETERLKFELGAEFGLSKDDVDLLRGNEDDMRALAQRLGEKNEQRYPENPYQGRGSQGSAKQNAESWYAELTGKNT</sequence>
<evidence type="ECO:0000313" key="2">
    <source>
        <dbReference type="EMBL" id="PZO99924.1"/>
    </source>
</evidence>
<dbReference type="AlphaFoldDB" id="A0A2W5AZJ1"/>
<evidence type="ECO:0008006" key="4">
    <source>
        <dbReference type="Google" id="ProtNLM"/>
    </source>
</evidence>
<protein>
    <recommendedName>
        <fullName evidence="4">DUF4355 domain-containing protein</fullName>
    </recommendedName>
</protein>
<feature type="compositionally biased region" description="Basic and acidic residues" evidence="1">
    <location>
        <begin position="46"/>
        <end position="93"/>
    </location>
</feature>
<evidence type="ECO:0000313" key="3">
    <source>
        <dbReference type="Proteomes" id="UP000249451"/>
    </source>
</evidence>
<feature type="region of interest" description="Disordered" evidence="1">
    <location>
        <begin position="1"/>
        <end position="93"/>
    </location>
</feature>